<dbReference type="Pfam" id="PF00046">
    <property type="entry name" value="Homeodomain"/>
    <property type="match status" value="1"/>
</dbReference>
<feature type="domain" description="Homeobox" evidence="7">
    <location>
        <begin position="115"/>
        <end position="175"/>
    </location>
</feature>
<dbReference type="SUPFAM" id="SSF46689">
    <property type="entry name" value="Homeodomain-like"/>
    <property type="match status" value="1"/>
</dbReference>
<dbReference type="InterPro" id="IPR001356">
    <property type="entry name" value="HD"/>
</dbReference>
<evidence type="ECO:0000259" key="7">
    <source>
        <dbReference type="PROSITE" id="PS50071"/>
    </source>
</evidence>
<dbReference type="GO" id="GO:0003677">
    <property type="term" value="F:DNA binding"/>
    <property type="evidence" value="ECO:0007669"/>
    <property type="project" value="UniProtKB-UniRule"/>
</dbReference>
<keyword evidence="9" id="KW-1185">Reference proteome</keyword>
<evidence type="ECO:0000256" key="1">
    <source>
        <dbReference type="ARBA" id="ARBA00004123"/>
    </source>
</evidence>
<dbReference type="GO" id="GO:0000981">
    <property type="term" value="F:DNA-binding transcription factor activity, RNA polymerase II-specific"/>
    <property type="evidence" value="ECO:0007669"/>
    <property type="project" value="InterPro"/>
</dbReference>
<protein>
    <recommendedName>
        <fullName evidence="7">Homeobox domain-containing protein</fullName>
    </recommendedName>
</protein>
<comment type="subcellular location">
    <subcellularLocation>
        <location evidence="1 5 6">Nucleus</location>
    </subcellularLocation>
</comment>
<comment type="caution">
    <text evidence="8">The sequence shown here is derived from an EMBL/GenBank/DDBJ whole genome shotgun (WGS) entry which is preliminary data.</text>
</comment>
<dbReference type="SMART" id="SM00389">
    <property type="entry name" value="HOX"/>
    <property type="match status" value="1"/>
</dbReference>
<dbReference type="PANTHER" id="PTHR24333:SF5">
    <property type="entry name" value="VENT HOMEOBOX"/>
    <property type="match status" value="1"/>
</dbReference>
<evidence type="ECO:0000313" key="8">
    <source>
        <dbReference type="EMBL" id="CAH3152529.1"/>
    </source>
</evidence>
<dbReference type="InterPro" id="IPR017970">
    <property type="entry name" value="Homeobox_CS"/>
</dbReference>
<keyword evidence="2 5" id="KW-0238">DNA-binding</keyword>
<organism evidence="8 9">
    <name type="scientific">Pocillopora meandrina</name>
    <dbReference type="NCBI Taxonomy" id="46732"/>
    <lineage>
        <taxon>Eukaryota</taxon>
        <taxon>Metazoa</taxon>
        <taxon>Cnidaria</taxon>
        <taxon>Anthozoa</taxon>
        <taxon>Hexacorallia</taxon>
        <taxon>Scleractinia</taxon>
        <taxon>Astrocoeniina</taxon>
        <taxon>Pocilloporidae</taxon>
        <taxon>Pocillopora</taxon>
    </lineage>
</organism>
<accession>A0AAU9XM05</accession>
<sequence length="175" mass="20629">MAQNLPFSIANILRADFPDPSRVSKLPPIVQEQPQKENWESVFERRSQPLRGRPFRCDEVGPLDGNGACSTHVDALESCIEFLQPDFVGIEEEQQKNGTKKRTVQISSRDCKTQKLPKRRRTRFSRMQVKYLEDAFSCQHYLTRDERRVLANALGLKEVQIRNWFQNRRYRLRHQ</sequence>
<keyword evidence="3 5" id="KW-0371">Homeobox</keyword>
<dbReference type="CDD" id="cd00086">
    <property type="entry name" value="homeodomain"/>
    <property type="match status" value="1"/>
</dbReference>
<dbReference type="InterPro" id="IPR050848">
    <property type="entry name" value="Homeobox_TF"/>
</dbReference>
<dbReference type="PROSITE" id="PS00027">
    <property type="entry name" value="HOMEOBOX_1"/>
    <property type="match status" value="1"/>
</dbReference>
<dbReference type="GO" id="GO:0005634">
    <property type="term" value="C:nucleus"/>
    <property type="evidence" value="ECO:0007669"/>
    <property type="project" value="UniProtKB-SubCell"/>
</dbReference>
<evidence type="ECO:0000256" key="2">
    <source>
        <dbReference type="ARBA" id="ARBA00023125"/>
    </source>
</evidence>
<dbReference type="Gene3D" id="1.10.10.60">
    <property type="entry name" value="Homeodomain-like"/>
    <property type="match status" value="1"/>
</dbReference>
<name>A0AAU9XM05_9CNID</name>
<dbReference type="PROSITE" id="PS50071">
    <property type="entry name" value="HOMEOBOX_2"/>
    <property type="match status" value="1"/>
</dbReference>
<reference evidence="8 9" key="1">
    <citation type="submission" date="2022-05" db="EMBL/GenBank/DDBJ databases">
        <authorList>
            <consortium name="Genoscope - CEA"/>
            <person name="William W."/>
        </authorList>
    </citation>
    <scope>NUCLEOTIDE SEQUENCE [LARGE SCALE GENOMIC DNA]</scope>
</reference>
<evidence type="ECO:0000256" key="6">
    <source>
        <dbReference type="RuleBase" id="RU000682"/>
    </source>
</evidence>
<evidence type="ECO:0000256" key="3">
    <source>
        <dbReference type="ARBA" id="ARBA00023155"/>
    </source>
</evidence>
<dbReference type="AlphaFoldDB" id="A0AAU9XM05"/>
<dbReference type="PANTHER" id="PTHR24333">
    <property type="entry name" value="HOMEO BOX HB9 LIKE A-RELATED"/>
    <property type="match status" value="1"/>
</dbReference>
<gene>
    <name evidence="8" type="ORF">PMEA_00026717</name>
</gene>
<dbReference type="Proteomes" id="UP001159428">
    <property type="component" value="Unassembled WGS sequence"/>
</dbReference>
<evidence type="ECO:0000256" key="5">
    <source>
        <dbReference type="PROSITE-ProRule" id="PRU00108"/>
    </source>
</evidence>
<keyword evidence="4 5" id="KW-0539">Nucleus</keyword>
<dbReference type="EMBL" id="CALNXJ010000051">
    <property type="protein sequence ID" value="CAH3152529.1"/>
    <property type="molecule type" value="Genomic_DNA"/>
</dbReference>
<dbReference type="InterPro" id="IPR009057">
    <property type="entry name" value="Homeodomain-like_sf"/>
</dbReference>
<evidence type="ECO:0000313" key="9">
    <source>
        <dbReference type="Proteomes" id="UP001159428"/>
    </source>
</evidence>
<proteinExistence type="predicted"/>
<evidence type="ECO:0000256" key="4">
    <source>
        <dbReference type="ARBA" id="ARBA00023242"/>
    </source>
</evidence>
<feature type="non-terminal residue" evidence="8">
    <location>
        <position position="175"/>
    </location>
</feature>